<reference evidence="2 3" key="1">
    <citation type="submission" date="2020-08" db="EMBL/GenBank/DDBJ databases">
        <title>Genomic Encyclopedia of Type Strains, Phase IV (KMG-IV): sequencing the most valuable type-strain genomes for metagenomic binning, comparative biology and taxonomic classification.</title>
        <authorList>
            <person name="Goeker M."/>
        </authorList>
    </citation>
    <scope>NUCLEOTIDE SEQUENCE [LARGE SCALE GENOMIC DNA]</scope>
    <source>
        <strain evidence="2 3">DSM 103725</strain>
    </source>
</reference>
<evidence type="ECO:0000313" key="2">
    <source>
        <dbReference type="EMBL" id="MBB6429100.1"/>
    </source>
</evidence>
<keyword evidence="3" id="KW-1185">Reference proteome</keyword>
<dbReference type="Pfam" id="PF11149">
    <property type="entry name" value="DUF2924"/>
    <property type="match status" value="1"/>
</dbReference>
<dbReference type="InterPro" id="IPR021322">
    <property type="entry name" value="DUF2924"/>
</dbReference>
<protein>
    <recommendedName>
        <fullName evidence="4">DUF2924 domain-containing protein</fullName>
    </recommendedName>
</protein>
<evidence type="ECO:0008006" key="4">
    <source>
        <dbReference type="Google" id="ProtNLM"/>
    </source>
</evidence>
<evidence type="ECO:0000256" key="1">
    <source>
        <dbReference type="SAM" id="MobiDB-lite"/>
    </source>
</evidence>
<evidence type="ECO:0000313" key="3">
    <source>
        <dbReference type="Proteomes" id="UP000541810"/>
    </source>
</evidence>
<organism evidence="2 3">
    <name type="scientific">Algisphaera agarilytica</name>
    <dbReference type="NCBI Taxonomy" id="1385975"/>
    <lineage>
        <taxon>Bacteria</taxon>
        <taxon>Pseudomonadati</taxon>
        <taxon>Planctomycetota</taxon>
        <taxon>Phycisphaerae</taxon>
        <taxon>Phycisphaerales</taxon>
        <taxon>Phycisphaeraceae</taxon>
        <taxon>Algisphaera</taxon>
    </lineage>
</organism>
<sequence length="95" mass="10886">MLKSAIRGVQAPPQSVNSRKPRKIRTPSKPVLQAGAKLIRNWQGKTYEVVVVEPGKRFEFRGQEYRSLTQIAKEITRAHWSGPRFFGLNRVRGIQ</sequence>
<dbReference type="AlphaFoldDB" id="A0A7X0H795"/>
<accession>A0A7X0H795</accession>
<feature type="region of interest" description="Disordered" evidence="1">
    <location>
        <begin position="1"/>
        <end position="26"/>
    </location>
</feature>
<dbReference type="Proteomes" id="UP000541810">
    <property type="component" value="Unassembled WGS sequence"/>
</dbReference>
<gene>
    <name evidence="2" type="ORF">HNQ40_000906</name>
</gene>
<name>A0A7X0H795_9BACT</name>
<proteinExistence type="predicted"/>
<comment type="caution">
    <text evidence="2">The sequence shown here is derived from an EMBL/GenBank/DDBJ whole genome shotgun (WGS) entry which is preliminary data.</text>
</comment>
<dbReference type="EMBL" id="JACHGY010000001">
    <property type="protein sequence ID" value="MBB6429100.1"/>
    <property type="molecule type" value="Genomic_DNA"/>
</dbReference>